<comment type="similarity">
    <text evidence="10">Belongs to the ELO family.</text>
</comment>
<comment type="subcellular location">
    <subcellularLocation>
        <location evidence="1">Membrane</location>
        <topology evidence="1">Multi-pass membrane protein</topology>
    </subcellularLocation>
</comment>
<dbReference type="GO" id="GO:0005789">
    <property type="term" value="C:endoplasmic reticulum membrane"/>
    <property type="evidence" value="ECO:0007669"/>
    <property type="project" value="TreeGrafter"/>
</dbReference>
<evidence type="ECO:0000256" key="10">
    <source>
        <dbReference type="RuleBase" id="RU361115"/>
    </source>
</evidence>
<keyword evidence="3 10" id="KW-0808">Transferase</keyword>
<sequence>MTYSLPDYIIWSKPSPDYPFGIHLWPIFNHFFTYFTNGNYSADEFTFIPYKTFLANFPHAISIIIAYYFIIFGGQFILNKLNANPIKLNFLFQLHNLFLTSVSLILLLLMIEQVFPIWYYNGLLHSVCSSEAFTKRLVCLYYLNYLTKFIELLDTVFLVLRRKKLLFLHTYHHGATALLCYTQIIGHTSVEWVVISLNLAVHVLMYFYYFLSSCGIKVWWKQWVTRFQILQFLIDIAFIYTCTYTYYANVYFDGILPHLGDCYGTQQAAFYGYVIITSYLFLFISFYISVYLKKGKKSKKEIVDPVVSTAKTTGSSNATKPKSRKA</sequence>
<dbReference type="GO" id="GO:0019367">
    <property type="term" value="P:fatty acid elongation, saturated fatty acid"/>
    <property type="evidence" value="ECO:0007669"/>
    <property type="project" value="TreeGrafter"/>
</dbReference>
<keyword evidence="12" id="KW-1185">Reference proteome</keyword>
<dbReference type="PROSITE" id="PS01188">
    <property type="entry name" value="ELO"/>
    <property type="match status" value="1"/>
</dbReference>
<evidence type="ECO:0000256" key="5">
    <source>
        <dbReference type="ARBA" id="ARBA00022832"/>
    </source>
</evidence>
<comment type="caution">
    <text evidence="11">The sequence shown here is derived from an EMBL/GenBank/DDBJ whole genome shotgun (WGS) entry which is preliminary data.</text>
</comment>
<protein>
    <recommendedName>
        <fullName evidence="10">Elongation of fatty acids protein</fullName>
        <ecNumber evidence="10">2.3.1.-</ecNumber>
    </recommendedName>
</protein>
<evidence type="ECO:0000256" key="7">
    <source>
        <dbReference type="ARBA" id="ARBA00023098"/>
    </source>
</evidence>
<evidence type="ECO:0000256" key="9">
    <source>
        <dbReference type="ARBA" id="ARBA00023160"/>
    </source>
</evidence>
<dbReference type="InterPro" id="IPR002076">
    <property type="entry name" value="ELO_fam"/>
</dbReference>
<accession>A0AAV5R730</accession>
<evidence type="ECO:0000256" key="8">
    <source>
        <dbReference type="ARBA" id="ARBA00023136"/>
    </source>
</evidence>
<dbReference type="GO" id="GO:0042761">
    <property type="term" value="P:very long-chain fatty acid biosynthetic process"/>
    <property type="evidence" value="ECO:0007669"/>
    <property type="project" value="TreeGrafter"/>
</dbReference>
<dbReference type="InterPro" id="IPR030457">
    <property type="entry name" value="ELO_CS"/>
</dbReference>
<evidence type="ECO:0000256" key="2">
    <source>
        <dbReference type="ARBA" id="ARBA00022516"/>
    </source>
</evidence>
<organism evidence="11 12">
    <name type="scientific">Pichia kluyveri</name>
    <name type="common">Yeast</name>
    <dbReference type="NCBI Taxonomy" id="36015"/>
    <lineage>
        <taxon>Eukaryota</taxon>
        <taxon>Fungi</taxon>
        <taxon>Dikarya</taxon>
        <taxon>Ascomycota</taxon>
        <taxon>Saccharomycotina</taxon>
        <taxon>Pichiomycetes</taxon>
        <taxon>Pichiales</taxon>
        <taxon>Pichiaceae</taxon>
        <taxon>Pichia</taxon>
    </lineage>
</organism>
<evidence type="ECO:0000256" key="4">
    <source>
        <dbReference type="ARBA" id="ARBA00022692"/>
    </source>
</evidence>
<keyword evidence="4 10" id="KW-0812">Transmembrane</keyword>
<feature type="transmembrane region" description="Helical" evidence="10">
    <location>
        <begin position="57"/>
        <end position="78"/>
    </location>
</feature>
<keyword evidence="7 10" id="KW-0443">Lipid metabolism</keyword>
<gene>
    <name evidence="11" type="ORF">DAPK24_033670</name>
</gene>
<comment type="catalytic activity">
    <reaction evidence="10">
        <text>an acyl-CoA + malonyl-CoA + H(+) = a 3-oxoacyl-CoA + CO2 + CoA</text>
        <dbReference type="Rhea" id="RHEA:50252"/>
        <dbReference type="ChEBI" id="CHEBI:15378"/>
        <dbReference type="ChEBI" id="CHEBI:16526"/>
        <dbReference type="ChEBI" id="CHEBI:57287"/>
        <dbReference type="ChEBI" id="CHEBI:57384"/>
        <dbReference type="ChEBI" id="CHEBI:58342"/>
        <dbReference type="ChEBI" id="CHEBI:90726"/>
    </reaction>
    <physiologicalReaction direction="left-to-right" evidence="10">
        <dbReference type="Rhea" id="RHEA:50253"/>
    </physiologicalReaction>
</comment>
<feature type="transmembrane region" description="Helical" evidence="10">
    <location>
        <begin position="166"/>
        <end position="186"/>
    </location>
</feature>
<dbReference type="EC" id="2.3.1.-" evidence="10"/>
<evidence type="ECO:0000313" key="12">
    <source>
        <dbReference type="Proteomes" id="UP001378960"/>
    </source>
</evidence>
<feature type="transmembrane region" description="Helical" evidence="10">
    <location>
        <begin position="192"/>
        <end position="211"/>
    </location>
</feature>
<dbReference type="AlphaFoldDB" id="A0AAV5R730"/>
<feature type="transmembrane region" description="Helical" evidence="10">
    <location>
        <begin position="270"/>
        <end position="292"/>
    </location>
</feature>
<dbReference type="GO" id="GO:0009922">
    <property type="term" value="F:fatty acid elongase activity"/>
    <property type="evidence" value="ECO:0007669"/>
    <property type="project" value="InterPro"/>
</dbReference>
<dbReference type="PANTHER" id="PTHR11157:SF157">
    <property type="entry name" value="ELONGATION OF FATTY ACIDS PROTEIN 3"/>
    <property type="match status" value="1"/>
</dbReference>
<evidence type="ECO:0000256" key="3">
    <source>
        <dbReference type="ARBA" id="ARBA00022679"/>
    </source>
</evidence>
<dbReference type="Pfam" id="PF01151">
    <property type="entry name" value="ELO"/>
    <property type="match status" value="1"/>
</dbReference>
<keyword evidence="8 10" id="KW-0472">Membrane</keyword>
<name>A0AAV5R730_PICKL</name>
<keyword evidence="2 10" id="KW-0444">Lipid biosynthesis</keyword>
<dbReference type="Proteomes" id="UP001378960">
    <property type="component" value="Unassembled WGS sequence"/>
</dbReference>
<keyword evidence="9 10" id="KW-0275">Fatty acid biosynthesis</keyword>
<evidence type="ECO:0000256" key="1">
    <source>
        <dbReference type="ARBA" id="ARBA00004141"/>
    </source>
</evidence>
<reference evidence="11 12" key="1">
    <citation type="journal article" date="2023" name="Elife">
        <title>Identification of key yeast species and microbe-microbe interactions impacting larval growth of Drosophila in the wild.</title>
        <authorList>
            <person name="Mure A."/>
            <person name="Sugiura Y."/>
            <person name="Maeda R."/>
            <person name="Honda K."/>
            <person name="Sakurai N."/>
            <person name="Takahashi Y."/>
            <person name="Watada M."/>
            <person name="Katoh T."/>
            <person name="Gotoh A."/>
            <person name="Gotoh Y."/>
            <person name="Taniguchi I."/>
            <person name="Nakamura K."/>
            <person name="Hayashi T."/>
            <person name="Katayama T."/>
            <person name="Uemura T."/>
            <person name="Hattori Y."/>
        </authorList>
    </citation>
    <scope>NUCLEOTIDE SEQUENCE [LARGE SCALE GENOMIC DNA]</scope>
    <source>
        <strain evidence="11 12">PK-24</strain>
    </source>
</reference>
<keyword evidence="6 10" id="KW-1133">Transmembrane helix</keyword>
<evidence type="ECO:0000256" key="6">
    <source>
        <dbReference type="ARBA" id="ARBA00022989"/>
    </source>
</evidence>
<dbReference type="GO" id="GO:0034626">
    <property type="term" value="P:fatty acid elongation, polyunsaturated fatty acid"/>
    <property type="evidence" value="ECO:0007669"/>
    <property type="project" value="TreeGrafter"/>
</dbReference>
<dbReference type="PANTHER" id="PTHR11157">
    <property type="entry name" value="FATTY ACID ACYL TRANSFERASE-RELATED"/>
    <property type="match status" value="1"/>
</dbReference>
<dbReference type="EMBL" id="BTGB01000004">
    <property type="protein sequence ID" value="GMM46792.1"/>
    <property type="molecule type" value="Genomic_DNA"/>
</dbReference>
<dbReference type="GO" id="GO:0034625">
    <property type="term" value="P:fatty acid elongation, monounsaturated fatty acid"/>
    <property type="evidence" value="ECO:0007669"/>
    <property type="project" value="TreeGrafter"/>
</dbReference>
<evidence type="ECO:0000313" key="11">
    <source>
        <dbReference type="EMBL" id="GMM46792.1"/>
    </source>
</evidence>
<feature type="transmembrane region" description="Helical" evidence="10">
    <location>
        <begin position="232"/>
        <end position="250"/>
    </location>
</feature>
<keyword evidence="5 10" id="KW-0276">Fatty acid metabolism</keyword>
<dbReference type="GO" id="GO:0030148">
    <property type="term" value="P:sphingolipid biosynthetic process"/>
    <property type="evidence" value="ECO:0007669"/>
    <property type="project" value="TreeGrafter"/>
</dbReference>
<proteinExistence type="inferred from homology"/>
<feature type="transmembrane region" description="Helical" evidence="10">
    <location>
        <begin position="98"/>
        <end position="120"/>
    </location>
</feature>